<dbReference type="Pfam" id="PF11951">
    <property type="entry name" value="Fungal_trans_2"/>
    <property type="match status" value="1"/>
</dbReference>
<dbReference type="GO" id="GO:0000981">
    <property type="term" value="F:DNA-binding transcription factor activity, RNA polymerase II-specific"/>
    <property type="evidence" value="ECO:0007669"/>
    <property type="project" value="InterPro"/>
</dbReference>
<comment type="subcellular location">
    <subcellularLocation>
        <location evidence="1">Nucleus</location>
    </subcellularLocation>
</comment>
<dbReference type="Pfam" id="PF00172">
    <property type="entry name" value="Zn_clus"/>
    <property type="match status" value="1"/>
</dbReference>
<proteinExistence type="predicted"/>
<protein>
    <recommendedName>
        <fullName evidence="4">Zn(2)-C6 fungal-type domain-containing protein</fullName>
    </recommendedName>
</protein>
<dbReference type="InterPro" id="IPR021858">
    <property type="entry name" value="Fun_TF"/>
</dbReference>
<evidence type="ECO:0000256" key="3">
    <source>
        <dbReference type="SAM" id="MobiDB-lite"/>
    </source>
</evidence>
<reference evidence="5" key="1">
    <citation type="submission" date="2020-10" db="EMBL/GenBank/DDBJ databases">
        <title>High-Quality Genome Resource of Clonostachys rosea strain S41 by Oxford Nanopore Long-Read Sequencing.</title>
        <authorList>
            <person name="Wang H."/>
        </authorList>
    </citation>
    <scope>NUCLEOTIDE SEQUENCE</scope>
    <source>
        <strain evidence="5">S41</strain>
    </source>
</reference>
<dbReference type="PANTHER" id="PTHR37534">
    <property type="entry name" value="TRANSCRIPTIONAL ACTIVATOR PROTEIN UGA3"/>
    <property type="match status" value="1"/>
</dbReference>
<accession>A0A8H7KD49</accession>
<keyword evidence="2" id="KW-0539">Nucleus</keyword>
<dbReference type="PROSITE" id="PS00463">
    <property type="entry name" value="ZN2_CY6_FUNGAL_1"/>
    <property type="match status" value="1"/>
</dbReference>
<evidence type="ECO:0000259" key="4">
    <source>
        <dbReference type="PROSITE" id="PS50048"/>
    </source>
</evidence>
<dbReference type="GO" id="GO:0005634">
    <property type="term" value="C:nucleus"/>
    <property type="evidence" value="ECO:0007669"/>
    <property type="project" value="UniProtKB-SubCell"/>
</dbReference>
<dbReference type="CDD" id="cd00067">
    <property type="entry name" value="GAL4"/>
    <property type="match status" value="1"/>
</dbReference>
<dbReference type="InterPro" id="IPR036864">
    <property type="entry name" value="Zn2-C6_fun-type_DNA-bd_sf"/>
</dbReference>
<dbReference type="Gene3D" id="4.10.240.10">
    <property type="entry name" value="Zn(2)-C6 fungal-type DNA-binding domain"/>
    <property type="match status" value="1"/>
</dbReference>
<dbReference type="SUPFAM" id="SSF57701">
    <property type="entry name" value="Zn2/Cys6 DNA-binding domain"/>
    <property type="match status" value="1"/>
</dbReference>
<dbReference type="Proteomes" id="UP000616885">
    <property type="component" value="Unassembled WGS sequence"/>
</dbReference>
<evidence type="ECO:0000256" key="2">
    <source>
        <dbReference type="ARBA" id="ARBA00023242"/>
    </source>
</evidence>
<dbReference type="InterPro" id="IPR001138">
    <property type="entry name" value="Zn2Cys6_DnaBD"/>
</dbReference>
<evidence type="ECO:0000256" key="1">
    <source>
        <dbReference type="ARBA" id="ARBA00004123"/>
    </source>
</evidence>
<dbReference type="PROSITE" id="PS50048">
    <property type="entry name" value="ZN2_CY6_FUNGAL_2"/>
    <property type="match status" value="1"/>
</dbReference>
<dbReference type="GO" id="GO:0008270">
    <property type="term" value="F:zinc ion binding"/>
    <property type="evidence" value="ECO:0007669"/>
    <property type="project" value="InterPro"/>
</dbReference>
<feature type="compositionally biased region" description="Polar residues" evidence="3">
    <location>
        <begin position="92"/>
        <end position="102"/>
    </location>
</feature>
<evidence type="ECO:0000313" key="6">
    <source>
        <dbReference type="Proteomes" id="UP000616885"/>
    </source>
</evidence>
<evidence type="ECO:0000313" key="5">
    <source>
        <dbReference type="EMBL" id="KAF9748054.1"/>
    </source>
</evidence>
<name>A0A8H7KD49_BIOOC</name>
<dbReference type="AlphaFoldDB" id="A0A8H7KD49"/>
<feature type="domain" description="Zn(2)-C6 fungal-type" evidence="4">
    <location>
        <begin position="8"/>
        <end position="38"/>
    </location>
</feature>
<organism evidence="5 6">
    <name type="scientific">Bionectria ochroleuca</name>
    <name type="common">Gliocladium roseum</name>
    <dbReference type="NCBI Taxonomy" id="29856"/>
    <lineage>
        <taxon>Eukaryota</taxon>
        <taxon>Fungi</taxon>
        <taxon>Dikarya</taxon>
        <taxon>Ascomycota</taxon>
        <taxon>Pezizomycotina</taxon>
        <taxon>Sordariomycetes</taxon>
        <taxon>Hypocreomycetidae</taxon>
        <taxon>Hypocreales</taxon>
        <taxon>Bionectriaceae</taxon>
        <taxon>Clonostachys</taxon>
    </lineage>
</organism>
<gene>
    <name evidence="5" type="ORF">IM811_017559</name>
</gene>
<comment type="caution">
    <text evidence="5">The sequence shown here is derived from an EMBL/GenBank/DDBJ whole genome shotgun (WGS) entry which is preliminary data.</text>
</comment>
<sequence length="570" mass="63497">MPKQKPQSCWTCRLRHKKCDETRPACGQCAALQISCIYSQTKPRWMDSAPLKNQMIREIKSQVKTRARRRRFHGAIQEIERKLQADVAGSDILSTPTDQSNGEDPVGEHEIQDSPQVLSNHVPLVNMGDDSDLHYIMIYIDYIFPIIFPFYRPSVLEGGRSWMFATFLNHETMRCTTRALAAHFLAIVPCQPTPVPLNCASAAHVDGREQTTSALRQLQEDLGALIERGPMTTPDDVLRETKVLNGVVHMLNTEKIMSAETWNLHLDPAIAQLGSILQSSIAHGTSSWAKVLNTLRMCASESMYPIWSADQAAFRFSVGSLLVDDILASVSLETAPKLEPCWVDILGDNLSAPNPVNVNLEDLVGCQNWAMQGIGQVSSLAAWKKEMIRDGMLQRSEIKFRGSIIENRIRERLVVFMETIPVNEPEASSFAIDTFTNKEIRKYSPTITQIWAHTALLFLQVAVRGWLPSDYQVRESIAKLVNLFSELSDAPTVLHTLAFPLALAGCLSTGPNEGRFQTIIKRMGALANLGAMKSMVKIVENAWRNQDHVVAESQTMAACLNSLGYPVLLS</sequence>
<dbReference type="PANTHER" id="PTHR37534:SF20">
    <property type="entry name" value="PRO1A C6 ZINK-FINGER PROTEIN"/>
    <property type="match status" value="1"/>
</dbReference>
<feature type="region of interest" description="Disordered" evidence="3">
    <location>
        <begin position="90"/>
        <end position="110"/>
    </location>
</feature>
<dbReference type="EMBL" id="JADCTT010000009">
    <property type="protein sequence ID" value="KAF9748054.1"/>
    <property type="molecule type" value="Genomic_DNA"/>
</dbReference>
<dbReference type="SMART" id="SM00066">
    <property type="entry name" value="GAL4"/>
    <property type="match status" value="1"/>
</dbReference>